<name>A0ABS2FDR1_9CLOT</name>
<keyword evidence="3" id="KW-1185">Reference proteome</keyword>
<protein>
    <submittedName>
        <fullName evidence="2">DUF1189 domain-containing protein</fullName>
    </submittedName>
</protein>
<keyword evidence="1" id="KW-1133">Transmembrane helix</keyword>
<keyword evidence="1" id="KW-0812">Transmembrane</keyword>
<organism evidence="2 3">
    <name type="scientific">Clostridium saudiense</name>
    <dbReference type="NCBI Taxonomy" id="1414720"/>
    <lineage>
        <taxon>Bacteria</taxon>
        <taxon>Bacillati</taxon>
        <taxon>Bacillota</taxon>
        <taxon>Clostridia</taxon>
        <taxon>Eubacteriales</taxon>
        <taxon>Clostridiaceae</taxon>
        <taxon>Clostridium</taxon>
    </lineage>
</organism>
<accession>A0ABS2FDR1</accession>
<sequence>MKDKLKMRNRFIFSISPKKYVYLYKEKISKAFLYVLVLSLIIGVIQGAMSAVIISGLEKTTKMILNQDEVQFEMKDGLLDFKESPIKEEEGQALLYIDTTKGIEDLESLRSITVHKEIVTVLLKDGFMIKSGSEDIVYKYSDIGLDKIDFDNSFIIVALEKVDIVKYIVIPIMIIVSFVQLIIYALIISLVGLLSNLITNRKMEYGKLFNLSLYAVTLPAIINLIYPIGGYSILVGGIILMFGLNYISFYNENGSIESN</sequence>
<feature type="transmembrane region" description="Helical" evidence="1">
    <location>
        <begin position="232"/>
        <end position="250"/>
    </location>
</feature>
<dbReference type="Pfam" id="PF06691">
    <property type="entry name" value="DUF1189"/>
    <property type="match status" value="1"/>
</dbReference>
<gene>
    <name evidence="2" type="ORF">H6A19_03620</name>
</gene>
<dbReference type="InterPro" id="IPR009574">
    <property type="entry name" value="DUF1189"/>
</dbReference>
<evidence type="ECO:0000313" key="2">
    <source>
        <dbReference type="EMBL" id="MBM6818436.1"/>
    </source>
</evidence>
<evidence type="ECO:0000313" key="3">
    <source>
        <dbReference type="Proteomes" id="UP000767334"/>
    </source>
</evidence>
<feature type="transmembrane region" description="Helical" evidence="1">
    <location>
        <begin position="31"/>
        <end position="54"/>
    </location>
</feature>
<reference evidence="2 3" key="1">
    <citation type="journal article" date="2021" name="Sci. Rep.">
        <title>The distribution of antibiotic resistance genes in chicken gut microbiota commensals.</title>
        <authorList>
            <person name="Juricova H."/>
            <person name="Matiasovicova J."/>
            <person name="Kubasova T."/>
            <person name="Cejkova D."/>
            <person name="Rychlik I."/>
        </authorList>
    </citation>
    <scope>NUCLEOTIDE SEQUENCE [LARGE SCALE GENOMIC DNA]</scope>
    <source>
        <strain evidence="2 3">An435</strain>
    </source>
</reference>
<dbReference type="Proteomes" id="UP000767334">
    <property type="component" value="Unassembled WGS sequence"/>
</dbReference>
<evidence type="ECO:0000256" key="1">
    <source>
        <dbReference type="SAM" id="Phobius"/>
    </source>
</evidence>
<dbReference type="EMBL" id="JACJLL010000013">
    <property type="protein sequence ID" value="MBM6818436.1"/>
    <property type="molecule type" value="Genomic_DNA"/>
</dbReference>
<dbReference type="RefSeq" id="WP_204571893.1">
    <property type="nucleotide sequence ID" value="NZ_JACJLL010000013.1"/>
</dbReference>
<feature type="transmembrane region" description="Helical" evidence="1">
    <location>
        <begin position="208"/>
        <end position="226"/>
    </location>
</feature>
<proteinExistence type="predicted"/>
<keyword evidence="1" id="KW-0472">Membrane</keyword>
<feature type="transmembrane region" description="Helical" evidence="1">
    <location>
        <begin position="168"/>
        <end position="196"/>
    </location>
</feature>
<comment type="caution">
    <text evidence="2">The sequence shown here is derived from an EMBL/GenBank/DDBJ whole genome shotgun (WGS) entry which is preliminary data.</text>
</comment>